<dbReference type="AlphaFoldDB" id="A0A6B0UH36"/>
<accession>A0A6B0UH36</accession>
<evidence type="ECO:0000313" key="2">
    <source>
        <dbReference type="EMBL" id="MXU89320.1"/>
    </source>
</evidence>
<feature type="signal peptide" evidence="1">
    <location>
        <begin position="1"/>
        <end position="19"/>
    </location>
</feature>
<sequence length="107" mass="11414">MPSFFKRLTASVLCAPVGASGVPSMISTQGACPVMARSSFNNSCFLFDASGGRSTRLWRSFNLRTSSGMLTPSTFSMRSAFIKMTNDGTEATPYLRLSSCTCSASTL</sequence>
<feature type="chain" id="PRO_5025574895" evidence="1">
    <location>
        <begin position="20"/>
        <end position="107"/>
    </location>
</feature>
<proteinExistence type="predicted"/>
<organism evidence="2">
    <name type="scientific">Ixodes ricinus</name>
    <name type="common">Common tick</name>
    <name type="synonym">Acarus ricinus</name>
    <dbReference type="NCBI Taxonomy" id="34613"/>
    <lineage>
        <taxon>Eukaryota</taxon>
        <taxon>Metazoa</taxon>
        <taxon>Ecdysozoa</taxon>
        <taxon>Arthropoda</taxon>
        <taxon>Chelicerata</taxon>
        <taxon>Arachnida</taxon>
        <taxon>Acari</taxon>
        <taxon>Parasitiformes</taxon>
        <taxon>Ixodida</taxon>
        <taxon>Ixodoidea</taxon>
        <taxon>Ixodidae</taxon>
        <taxon>Ixodinae</taxon>
        <taxon>Ixodes</taxon>
    </lineage>
</organism>
<evidence type="ECO:0000256" key="1">
    <source>
        <dbReference type="SAM" id="SignalP"/>
    </source>
</evidence>
<protein>
    <submittedName>
        <fullName evidence="2">Putative secreted protein</fullName>
    </submittedName>
</protein>
<dbReference type="EMBL" id="GIFC01007237">
    <property type="protein sequence ID" value="MXU89320.1"/>
    <property type="molecule type" value="Transcribed_RNA"/>
</dbReference>
<reference evidence="2" key="1">
    <citation type="submission" date="2019-12" db="EMBL/GenBank/DDBJ databases">
        <title>An insight into the sialome of adult female Ixodes ricinus ticks feeding for 6 days.</title>
        <authorList>
            <person name="Perner J."/>
            <person name="Ribeiro J.M.C."/>
        </authorList>
    </citation>
    <scope>NUCLEOTIDE SEQUENCE</scope>
    <source>
        <strain evidence="2">Semi-engorged</strain>
        <tissue evidence="2">Salivary glands</tissue>
    </source>
</reference>
<name>A0A6B0UH36_IXORI</name>
<keyword evidence="1" id="KW-0732">Signal</keyword>